<protein>
    <recommendedName>
        <fullName evidence="2">PASTA domain-containing protein</fullName>
    </recommendedName>
</protein>
<dbReference type="PROSITE" id="PS51178">
    <property type="entry name" value="PASTA"/>
    <property type="match status" value="2"/>
</dbReference>
<evidence type="ECO:0000256" key="1">
    <source>
        <dbReference type="SAM" id="MobiDB-lite"/>
    </source>
</evidence>
<comment type="caution">
    <text evidence="3">The sequence shown here is derived from an EMBL/GenBank/DDBJ whole genome shotgun (WGS) entry which is preliminary data.</text>
</comment>
<name>A0A5M3WXJ4_9ACTN</name>
<feature type="region of interest" description="Disordered" evidence="1">
    <location>
        <begin position="203"/>
        <end position="227"/>
    </location>
</feature>
<evidence type="ECO:0000259" key="2">
    <source>
        <dbReference type="PROSITE" id="PS51178"/>
    </source>
</evidence>
<accession>A0A5M3WXJ4</accession>
<dbReference type="EMBL" id="BLAE01000048">
    <property type="protein sequence ID" value="GES13654.1"/>
    <property type="molecule type" value="Genomic_DNA"/>
</dbReference>
<sequence length="227" mass="24266">MGAAFLYHADMARRNSNASGCLIFFILAAIVGGCNQLFKGDDDEAVAAQSVGPTAVPALIGKQVSTAEDQLESLGLDVDAIGIGNSSCYTDVDCTIYRIKPAVGAIVDPGETIEVWFYTRAQLSWYRKHKTMPNLVGMSEKRAKKLLEPIEDATDSDSKEVTSLPVGVDDRVISQSPKAGTRIKFGRGIKFVVGFNYGWSGSGSGGGGDGDDGSVNWPNFGRDRGWF</sequence>
<dbReference type="Pfam" id="PF03793">
    <property type="entry name" value="PASTA"/>
    <property type="match status" value="2"/>
</dbReference>
<dbReference type="Proteomes" id="UP000331127">
    <property type="component" value="Unassembled WGS sequence"/>
</dbReference>
<dbReference type="Gene3D" id="3.30.10.20">
    <property type="match status" value="2"/>
</dbReference>
<organism evidence="3 4">
    <name type="scientific">Acrocarpospora macrocephala</name>
    <dbReference type="NCBI Taxonomy" id="150177"/>
    <lineage>
        <taxon>Bacteria</taxon>
        <taxon>Bacillati</taxon>
        <taxon>Actinomycetota</taxon>
        <taxon>Actinomycetes</taxon>
        <taxon>Streptosporangiales</taxon>
        <taxon>Streptosporangiaceae</taxon>
        <taxon>Acrocarpospora</taxon>
    </lineage>
</organism>
<dbReference type="AlphaFoldDB" id="A0A5M3WXJ4"/>
<gene>
    <name evidence="3" type="ORF">Amac_072510</name>
</gene>
<keyword evidence="4" id="KW-1185">Reference proteome</keyword>
<dbReference type="InterPro" id="IPR005543">
    <property type="entry name" value="PASTA_dom"/>
</dbReference>
<reference evidence="3 4" key="1">
    <citation type="submission" date="2019-10" db="EMBL/GenBank/DDBJ databases">
        <title>Whole genome shotgun sequence of Acrocarpospora macrocephala NBRC 16266.</title>
        <authorList>
            <person name="Ichikawa N."/>
            <person name="Kimura A."/>
            <person name="Kitahashi Y."/>
            <person name="Komaki H."/>
            <person name="Oguchi A."/>
        </authorList>
    </citation>
    <scope>NUCLEOTIDE SEQUENCE [LARGE SCALE GENOMIC DNA]</scope>
    <source>
        <strain evidence="3 4">NBRC 16266</strain>
    </source>
</reference>
<evidence type="ECO:0000313" key="3">
    <source>
        <dbReference type="EMBL" id="GES13654.1"/>
    </source>
</evidence>
<evidence type="ECO:0000313" key="4">
    <source>
        <dbReference type="Proteomes" id="UP000331127"/>
    </source>
</evidence>
<feature type="domain" description="PASTA" evidence="2">
    <location>
        <begin position="52"/>
        <end position="119"/>
    </location>
</feature>
<dbReference type="SMART" id="SM00740">
    <property type="entry name" value="PASTA"/>
    <property type="match status" value="2"/>
</dbReference>
<feature type="domain" description="PASTA" evidence="2">
    <location>
        <begin position="127"/>
        <end position="195"/>
    </location>
</feature>
<dbReference type="CDD" id="cd06577">
    <property type="entry name" value="PASTA_pknB"/>
    <property type="match status" value="2"/>
</dbReference>
<proteinExistence type="predicted"/>